<organism evidence="4 5">
    <name type="scientific">Amycolatopsis endophytica</name>
    <dbReference type="NCBI Taxonomy" id="860233"/>
    <lineage>
        <taxon>Bacteria</taxon>
        <taxon>Bacillati</taxon>
        <taxon>Actinomycetota</taxon>
        <taxon>Actinomycetes</taxon>
        <taxon>Pseudonocardiales</taxon>
        <taxon>Pseudonocardiaceae</taxon>
        <taxon>Amycolatopsis</taxon>
    </lineage>
</organism>
<evidence type="ECO:0000313" key="4">
    <source>
        <dbReference type="EMBL" id="NYI91329.1"/>
    </source>
</evidence>
<dbReference type="Proteomes" id="UP000549616">
    <property type="component" value="Unassembled WGS sequence"/>
</dbReference>
<keyword evidence="5" id="KW-1185">Reference proteome</keyword>
<name>A0A853B892_9PSEU</name>
<evidence type="ECO:0000256" key="1">
    <source>
        <dbReference type="ARBA" id="ARBA00023125"/>
    </source>
</evidence>
<dbReference type="Gene3D" id="1.10.357.10">
    <property type="entry name" value="Tetracycline Repressor, domain 2"/>
    <property type="match status" value="1"/>
</dbReference>
<protein>
    <submittedName>
        <fullName evidence="4">AcrR family transcriptional regulator</fullName>
    </submittedName>
</protein>
<feature type="domain" description="HTH tetR-type" evidence="3">
    <location>
        <begin position="30"/>
        <end position="92"/>
    </location>
</feature>
<reference evidence="4 5" key="1">
    <citation type="submission" date="2020-07" db="EMBL/GenBank/DDBJ databases">
        <title>Sequencing the genomes of 1000 actinobacteria strains.</title>
        <authorList>
            <person name="Klenk H.-P."/>
        </authorList>
    </citation>
    <scope>NUCLEOTIDE SEQUENCE [LARGE SCALE GENOMIC DNA]</scope>
    <source>
        <strain evidence="4 5">DSM 104006</strain>
    </source>
</reference>
<comment type="caution">
    <text evidence="4">The sequence shown here is derived from an EMBL/GenBank/DDBJ whole genome shotgun (WGS) entry which is preliminary data.</text>
</comment>
<dbReference type="InterPro" id="IPR001647">
    <property type="entry name" value="HTH_TetR"/>
</dbReference>
<keyword evidence="1 2" id="KW-0238">DNA-binding</keyword>
<dbReference type="GO" id="GO:0003677">
    <property type="term" value="F:DNA binding"/>
    <property type="evidence" value="ECO:0007669"/>
    <property type="project" value="UniProtKB-UniRule"/>
</dbReference>
<feature type="DNA-binding region" description="H-T-H motif" evidence="2">
    <location>
        <begin position="55"/>
        <end position="74"/>
    </location>
</feature>
<dbReference type="RefSeq" id="WP_218903051.1">
    <property type="nucleotide sequence ID" value="NZ_JACCFK010000001.1"/>
</dbReference>
<dbReference type="AlphaFoldDB" id="A0A853B892"/>
<gene>
    <name evidence="4" type="ORF">HNR02_004652</name>
</gene>
<sequence>MRRTAYERRSGPRAPVTGGLRKLPVQERSRAMVEHVLETATELVENLGYEAVVGSPTLLLEKTGVSRGSFYAFFESPERVLEELCHRQMQSSTEGLTRALKDRPGEQWTEIVDILTGYYTQEHRIPLVRELWVRQNLTERVRTLDELVIEDWAGRVLEQFRQHAPAFDGLTQAHCSVALHALERLVQFAFTDDEDGDPAVLAQAHFMLTHFFAGHAAVSPSC</sequence>
<dbReference type="SUPFAM" id="SSF46689">
    <property type="entry name" value="Homeodomain-like"/>
    <property type="match status" value="1"/>
</dbReference>
<proteinExistence type="predicted"/>
<evidence type="ECO:0000256" key="2">
    <source>
        <dbReference type="PROSITE-ProRule" id="PRU00335"/>
    </source>
</evidence>
<dbReference type="PROSITE" id="PS50977">
    <property type="entry name" value="HTH_TETR_2"/>
    <property type="match status" value="1"/>
</dbReference>
<evidence type="ECO:0000259" key="3">
    <source>
        <dbReference type="PROSITE" id="PS50977"/>
    </source>
</evidence>
<dbReference type="EMBL" id="JACCFK010000001">
    <property type="protein sequence ID" value="NYI91329.1"/>
    <property type="molecule type" value="Genomic_DNA"/>
</dbReference>
<accession>A0A853B892</accession>
<evidence type="ECO:0000313" key="5">
    <source>
        <dbReference type="Proteomes" id="UP000549616"/>
    </source>
</evidence>
<dbReference type="InterPro" id="IPR009057">
    <property type="entry name" value="Homeodomain-like_sf"/>
</dbReference>